<dbReference type="InterPro" id="IPR035780">
    <property type="entry name" value="SPRY_Ssh4-like"/>
</dbReference>
<keyword evidence="9" id="KW-1185">Reference proteome</keyword>
<organism evidence="8 9">
    <name type="scientific">Mycena sanguinolenta</name>
    <dbReference type="NCBI Taxonomy" id="230812"/>
    <lineage>
        <taxon>Eukaryota</taxon>
        <taxon>Fungi</taxon>
        <taxon>Dikarya</taxon>
        <taxon>Basidiomycota</taxon>
        <taxon>Agaricomycotina</taxon>
        <taxon>Agaricomycetes</taxon>
        <taxon>Agaricomycetidae</taxon>
        <taxon>Agaricales</taxon>
        <taxon>Marasmiineae</taxon>
        <taxon>Mycenaceae</taxon>
        <taxon>Mycena</taxon>
    </lineage>
</organism>
<dbReference type="InterPro" id="IPR003877">
    <property type="entry name" value="SPRY_dom"/>
</dbReference>
<evidence type="ECO:0000256" key="4">
    <source>
        <dbReference type="ARBA" id="ARBA00023136"/>
    </source>
</evidence>
<evidence type="ECO:0000313" key="8">
    <source>
        <dbReference type="EMBL" id="KAF7339417.1"/>
    </source>
</evidence>
<dbReference type="InterPro" id="IPR050618">
    <property type="entry name" value="Ubq-SigPath_Reg"/>
</dbReference>
<dbReference type="AlphaFoldDB" id="A0A8H7CKL1"/>
<reference evidence="8" key="1">
    <citation type="submission" date="2020-05" db="EMBL/GenBank/DDBJ databases">
        <title>Mycena genomes resolve the evolution of fungal bioluminescence.</title>
        <authorList>
            <person name="Tsai I.J."/>
        </authorList>
    </citation>
    <scope>NUCLEOTIDE SEQUENCE</scope>
    <source>
        <strain evidence="8">160909Yilan</strain>
    </source>
</reference>
<feature type="compositionally biased region" description="Basic residues" evidence="5">
    <location>
        <begin position="351"/>
        <end position="360"/>
    </location>
</feature>
<evidence type="ECO:0000256" key="1">
    <source>
        <dbReference type="ARBA" id="ARBA00004167"/>
    </source>
</evidence>
<name>A0A8H7CKL1_9AGAR</name>
<dbReference type="InterPro" id="IPR001870">
    <property type="entry name" value="B30.2/SPRY"/>
</dbReference>
<sequence>MSGLYDNGEPAFVVPDEDQSPGGLPAGDALFVLLPLLIILFTLLFILFLVLVCALLLRRRRGIMLRDSDGPVDMSREEFIEGDGGFEGLESRWLESVSDNVRQAYLRARDYQLQYLPNSLPTDITLSQFLSIQEKGVSAWSFEPDYETVNSLIVHARTEITFLPDPASSSCVQSNLPLPKLNEVYYWEVKMFDLPESTTVAVGLATKPYPAFRLPGLNRYSVAYHSNGDKSHNYPFTASQFGPPLKEGDVLGLGYRPRTGTVFFTRNGRKLEDAFVGLSSVHVNLGQAGFVFIEANVKKWGLAPSVGTLAPPPAYGSERGSILLDVGGRVRTRPDGTPQTLHNTPTSPSRRSSHRSRRPRGPGGQVSSPLRTSSLNENETPMTPPPPITPIIEEAPDMNAAGPSTSRRYISPTDLPFHAPPNTNLPSDVEEVNEGSSPSSPETSSRSPSPDAPAGARNPFITPRRHRPSLAHMAASLSDSGSELTIQVHPPPERFLPHTGERRAAGSHSSNRELDDRLPAETLARRDPPAYSPLDAFTYQDGVHIDLPAEVIAAALEGNAMPASAIGHGNSDRQRRSRRH</sequence>
<comment type="caution">
    <text evidence="8">The sequence shown here is derived from an EMBL/GenBank/DDBJ whole genome shotgun (WGS) entry which is preliminary data.</text>
</comment>
<feature type="region of interest" description="Disordered" evidence="5">
    <location>
        <begin position="560"/>
        <end position="580"/>
    </location>
</feature>
<keyword evidence="3 6" id="KW-1133">Transmembrane helix</keyword>
<evidence type="ECO:0000256" key="6">
    <source>
        <dbReference type="SAM" id="Phobius"/>
    </source>
</evidence>
<dbReference type="PROSITE" id="PS50188">
    <property type="entry name" value="B302_SPRY"/>
    <property type="match status" value="1"/>
</dbReference>
<dbReference type="OrthoDB" id="258495at2759"/>
<keyword evidence="2 6" id="KW-0812">Transmembrane</keyword>
<dbReference type="InterPro" id="IPR013320">
    <property type="entry name" value="ConA-like_dom_sf"/>
</dbReference>
<gene>
    <name evidence="8" type="ORF">MSAN_02155800</name>
</gene>
<evidence type="ECO:0000259" key="7">
    <source>
        <dbReference type="PROSITE" id="PS50188"/>
    </source>
</evidence>
<dbReference type="PANTHER" id="PTHR12864">
    <property type="entry name" value="RAN BINDING PROTEIN 9-RELATED"/>
    <property type="match status" value="1"/>
</dbReference>
<dbReference type="InterPro" id="IPR043136">
    <property type="entry name" value="B30.2/SPRY_sf"/>
</dbReference>
<evidence type="ECO:0000256" key="5">
    <source>
        <dbReference type="SAM" id="MobiDB-lite"/>
    </source>
</evidence>
<feature type="transmembrane region" description="Helical" evidence="6">
    <location>
        <begin position="29"/>
        <end position="57"/>
    </location>
</feature>
<dbReference type="Gene3D" id="2.60.120.920">
    <property type="match status" value="1"/>
</dbReference>
<dbReference type="Pfam" id="PF00622">
    <property type="entry name" value="SPRY"/>
    <property type="match status" value="1"/>
</dbReference>
<dbReference type="SMART" id="SM00449">
    <property type="entry name" value="SPRY"/>
    <property type="match status" value="1"/>
</dbReference>
<feature type="compositionally biased region" description="Basic and acidic residues" evidence="5">
    <location>
        <begin position="491"/>
        <end position="528"/>
    </location>
</feature>
<dbReference type="EMBL" id="JACAZH010000031">
    <property type="protein sequence ID" value="KAF7339417.1"/>
    <property type="molecule type" value="Genomic_DNA"/>
</dbReference>
<comment type="subcellular location">
    <subcellularLocation>
        <location evidence="1">Membrane</location>
        <topology evidence="1">Single-pass membrane protein</topology>
    </subcellularLocation>
</comment>
<dbReference type="SUPFAM" id="SSF49899">
    <property type="entry name" value="Concanavalin A-like lectins/glucanases"/>
    <property type="match status" value="1"/>
</dbReference>
<accession>A0A8H7CKL1</accession>
<feature type="compositionally biased region" description="Low complexity" evidence="5">
    <location>
        <begin position="436"/>
        <end position="449"/>
    </location>
</feature>
<evidence type="ECO:0000313" key="9">
    <source>
        <dbReference type="Proteomes" id="UP000623467"/>
    </source>
</evidence>
<dbReference type="GO" id="GO:0016020">
    <property type="term" value="C:membrane"/>
    <property type="evidence" value="ECO:0007669"/>
    <property type="project" value="UniProtKB-SubCell"/>
</dbReference>
<dbReference type="Proteomes" id="UP000623467">
    <property type="component" value="Unassembled WGS sequence"/>
</dbReference>
<protein>
    <submittedName>
        <fullName evidence="8">Protein ssh4</fullName>
    </submittedName>
</protein>
<proteinExistence type="predicted"/>
<feature type="domain" description="B30.2/SPRY" evidence="7">
    <location>
        <begin position="119"/>
        <end position="324"/>
    </location>
</feature>
<evidence type="ECO:0000256" key="3">
    <source>
        <dbReference type="ARBA" id="ARBA00022989"/>
    </source>
</evidence>
<keyword evidence="4 6" id="KW-0472">Membrane</keyword>
<feature type="region of interest" description="Disordered" evidence="5">
    <location>
        <begin position="328"/>
        <end position="529"/>
    </location>
</feature>
<dbReference type="CDD" id="cd12910">
    <property type="entry name" value="SPRY_SSH4_like"/>
    <property type="match status" value="1"/>
</dbReference>
<evidence type="ECO:0000256" key="2">
    <source>
        <dbReference type="ARBA" id="ARBA00022692"/>
    </source>
</evidence>